<dbReference type="Gene3D" id="1.20.1390.10">
    <property type="entry name" value="PWI domain"/>
    <property type="match status" value="1"/>
</dbReference>
<dbReference type="Proteomes" id="UP000483672">
    <property type="component" value="Unassembled WGS sequence"/>
</dbReference>
<proteinExistence type="predicted"/>
<dbReference type="PROSITE" id="PS51025">
    <property type="entry name" value="PWI"/>
    <property type="match status" value="1"/>
</dbReference>
<dbReference type="EMBL" id="WIPF01000054">
    <property type="protein sequence ID" value="KAF3218505.1"/>
    <property type="molecule type" value="Genomic_DNA"/>
</dbReference>
<dbReference type="GO" id="GO:0005681">
    <property type="term" value="C:spliceosomal complex"/>
    <property type="evidence" value="ECO:0007669"/>
    <property type="project" value="TreeGrafter"/>
</dbReference>
<name>A0A7C8QQY6_ORBOL</name>
<feature type="compositionally biased region" description="Basic and acidic residues" evidence="1">
    <location>
        <begin position="39"/>
        <end position="86"/>
    </location>
</feature>
<dbReference type="SMART" id="SM00311">
    <property type="entry name" value="PWI"/>
    <property type="match status" value="1"/>
</dbReference>
<protein>
    <recommendedName>
        <fullName evidence="2">PWI domain-containing protein</fullName>
    </recommendedName>
</protein>
<feature type="region of interest" description="Disordered" evidence="1">
    <location>
        <begin position="39"/>
        <end position="93"/>
    </location>
</feature>
<feature type="domain" description="PWI" evidence="2">
    <location>
        <begin position="165"/>
        <end position="258"/>
    </location>
</feature>
<evidence type="ECO:0000313" key="3">
    <source>
        <dbReference type="EMBL" id="KAF3218505.1"/>
    </source>
</evidence>
<evidence type="ECO:0000256" key="1">
    <source>
        <dbReference type="SAM" id="MobiDB-lite"/>
    </source>
</evidence>
<sequence>MALRLSEWNDDVEMDRRVEDYYIDRSLWIRNRAQFRSREKEMDTRDRAAEERLLDSEKRASEARTVDSLREKVTNKDEQASEKEPQQPRIKLSLGASVRNKATDLTRPRRTVADIEGLLEDEEEDSSKTRRVLVPIQYEDSVGADDESREELVKALAQEIPSDKNGLWNWKVNWEFVDDAMIKEKLQPFVEKKIVEYLGVQEQELINFVLEHIKRRGSATDLVKELEMALDEDAEVLVKKIWRMLIFFSEGEKRGLVT</sequence>
<comment type="caution">
    <text evidence="3">The sequence shown here is derived from an EMBL/GenBank/DDBJ whole genome shotgun (WGS) entry which is preliminary data.</text>
</comment>
<organism evidence="3 4">
    <name type="scientific">Orbilia oligospora</name>
    <name type="common">Nematode-trapping fungus</name>
    <name type="synonym">Arthrobotrys oligospora</name>
    <dbReference type="NCBI Taxonomy" id="2813651"/>
    <lineage>
        <taxon>Eukaryota</taxon>
        <taxon>Fungi</taxon>
        <taxon>Dikarya</taxon>
        <taxon>Ascomycota</taxon>
        <taxon>Pezizomycotina</taxon>
        <taxon>Orbiliomycetes</taxon>
        <taxon>Orbiliales</taxon>
        <taxon>Orbiliaceae</taxon>
        <taxon>Orbilia</taxon>
    </lineage>
</organism>
<gene>
    <name evidence="3" type="ORF">TWF191_008181</name>
</gene>
<dbReference type="Pfam" id="PF01480">
    <property type="entry name" value="PWI"/>
    <property type="match status" value="1"/>
</dbReference>
<dbReference type="PANTHER" id="PTHR18806:SF4">
    <property type="entry name" value="RNA-BINDING PROTEIN 25"/>
    <property type="match status" value="1"/>
</dbReference>
<dbReference type="AlphaFoldDB" id="A0A7C8QQY6"/>
<dbReference type="InterPro" id="IPR002483">
    <property type="entry name" value="PWI_dom"/>
</dbReference>
<dbReference type="PANTHER" id="PTHR18806">
    <property type="entry name" value="RBM25 PROTEIN"/>
    <property type="match status" value="1"/>
</dbReference>
<evidence type="ECO:0000259" key="2">
    <source>
        <dbReference type="PROSITE" id="PS51025"/>
    </source>
</evidence>
<dbReference type="GO" id="GO:0003729">
    <property type="term" value="F:mRNA binding"/>
    <property type="evidence" value="ECO:0007669"/>
    <property type="project" value="TreeGrafter"/>
</dbReference>
<dbReference type="InterPro" id="IPR052768">
    <property type="entry name" value="RBM25"/>
</dbReference>
<accession>A0A7C8QQY6</accession>
<evidence type="ECO:0000313" key="4">
    <source>
        <dbReference type="Proteomes" id="UP000483672"/>
    </source>
</evidence>
<reference evidence="3 4" key="1">
    <citation type="submission" date="2019-06" db="EMBL/GenBank/DDBJ databases">
        <authorList>
            <person name="Palmer J.M."/>
        </authorList>
    </citation>
    <scope>NUCLEOTIDE SEQUENCE [LARGE SCALE GENOMIC DNA]</scope>
    <source>
        <strain evidence="3 4">TWF191</strain>
    </source>
</reference>